<feature type="region of interest" description="Disordered" evidence="8">
    <location>
        <begin position="590"/>
        <end position="614"/>
    </location>
</feature>
<dbReference type="PRINTS" id="PR00700">
    <property type="entry name" value="PRTYPHPHTASE"/>
</dbReference>
<dbReference type="PROSITE" id="PS50853">
    <property type="entry name" value="FN3"/>
    <property type="match status" value="1"/>
</dbReference>
<dbReference type="FunFam" id="3.90.190.10:FF:000102">
    <property type="entry name" value="Receptor-type tyrosine-protein phosphatase"/>
    <property type="match status" value="1"/>
</dbReference>
<evidence type="ECO:0000256" key="4">
    <source>
        <dbReference type="ARBA" id="ARBA00022801"/>
    </source>
</evidence>
<dbReference type="SUPFAM" id="SSF49265">
    <property type="entry name" value="Fibronectin type III"/>
    <property type="match status" value="1"/>
</dbReference>
<dbReference type="Gene3D" id="2.60.40.10">
    <property type="entry name" value="Immunoglobulins"/>
    <property type="match status" value="1"/>
</dbReference>
<dbReference type="GO" id="GO:0016020">
    <property type="term" value="C:membrane"/>
    <property type="evidence" value="ECO:0007669"/>
    <property type="project" value="UniProtKB-SubCell"/>
</dbReference>
<dbReference type="SMART" id="SM00194">
    <property type="entry name" value="PTPc"/>
    <property type="match status" value="2"/>
</dbReference>
<dbReference type="EC" id="3.1.3.48" evidence="2"/>
<name>A0A0X3NT20_SCHSO</name>
<dbReference type="Pfam" id="PF00102">
    <property type="entry name" value="Y_phosphatase"/>
    <property type="match status" value="2"/>
</dbReference>
<dbReference type="InterPro" id="IPR013783">
    <property type="entry name" value="Ig-like_fold"/>
</dbReference>
<feature type="compositionally biased region" description="Low complexity" evidence="8">
    <location>
        <begin position="602"/>
        <end position="614"/>
    </location>
</feature>
<dbReference type="GO" id="GO:0004725">
    <property type="term" value="F:protein tyrosine phosphatase activity"/>
    <property type="evidence" value="ECO:0007669"/>
    <property type="project" value="UniProtKB-EC"/>
</dbReference>
<dbReference type="InterPro" id="IPR016130">
    <property type="entry name" value="Tyr_Pase_AS"/>
</dbReference>
<feature type="domain" description="Tyrosine-protein phosphatase" evidence="10">
    <location>
        <begin position="1029"/>
        <end position="1289"/>
    </location>
</feature>
<dbReference type="CDD" id="cd00063">
    <property type="entry name" value="FN3"/>
    <property type="match status" value="1"/>
</dbReference>
<dbReference type="PROSITE" id="PS50056">
    <property type="entry name" value="TYR_PHOSPHATASE_2"/>
    <property type="match status" value="2"/>
</dbReference>
<evidence type="ECO:0000259" key="11">
    <source>
        <dbReference type="PROSITE" id="PS50056"/>
    </source>
</evidence>
<evidence type="ECO:0000259" key="12">
    <source>
        <dbReference type="PROSITE" id="PS50853"/>
    </source>
</evidence>
<accession>A0A0X3NT20</accession>
<dbReference type="Gene3D" id="3.90.190.10">
    <property type="entry name" value="Protein tyrosine phosphatase superfamily"/>
    <property type="match status" value="2"/>
</dbReference>
<keyword evidence="3" id="KW-0732">Signal</keyword>
<feature type="transmembrane region" description="Helical" evidence="9">
    <location>
        <begin position="504"/>
        <end position="530"/>
    </location>
</feature>
<dbReference type="PANTHER" id="PTHR19134">
    <property type="entry name" value="RECEPTOR-TYPE TYROSINE-PROTEIN PHOSPHATASE"/>
    <property type="match status" value="1"/>
</dbReference>
<keyword evidence="6 9" id="KW-0472">Membrane</keyword>
<keyword evidence="5" id="KW-0904">Protein phosphatase</keyword>
<keyword evidence="9" id="KW-1133">Transmembrane helix</keyword>
<feature type="domain" description="Fibronectin type-III" evidence="12">
    <location>
        <begin position="1"/>
        <end position="97"/>
    </location>
</feature>
<dbReference type="InterPro" id="IPR050348">
    <property type="entry name" value="Protein-Tyr_Phosphatase"/>
</dbReference>
<dbReference type="InterPro" id="IPR003595">
    <property type="entry name" value="Tyr_Pase_cat"/>
</dbReference>
<feature type="domain" description="Tyrosine-protein phosphatase" evidence="10">
    <location>
        <begin position="648"/>
        <end position="971"/>
    </location>
</feature>
<dbReference type="PROSITE" id="PS50055">
    <property type="entry name" value="TYR_PHOSPHATASE_PTP"/>
    <property type="match status" value="2"/>
</dbReference>
<dbReference type="EMBL" id="GEEE01020742">
    <property type="protein sequence ID" value="JAP42483.1"/>
    <property type="molecule type" value="Transcribed_RNA"/>
</dbReference>
<feature type="compositionally biased region" description="Basic residues" evidence="8">
    <location>
        <begin position="348"/>
        <end position="361"/>
    </location>
</feature>
<evidence type="ECO:0000256" key="3">
    <source>
        <dbReference type="ARBA" id="ARBA00022729"/>
    </source>
</evidence>
<comment type="catalytic activity">
    <reaction evidence="7">
        <text>O-phospho-L-tyrosyl-[protein] + H2O = L-tyrosyl-[protein] + phosphate</text>
        <dbReference type="Rhea" id="RHEA:10684"/>
        <dbReference type="Rhea" id="RHEA-COMP:10136"/>
        <dbReference type="Rhea" id="RHEA-COMP:20101"/>
        <dbReference type="ChEBI" id="CHEBI:15377"/>
        <dbReference type="ChEBI" id="CHEBI:43474"/>
        <dbReference type="ChEBI" id="CHEBI:46858"/>
        <dbReference type="ChEBI" id="CHEBI:61978"/>
        <dbReference type="EC" id="3.1.3.48"/>
    </reaction>
</comment>
<proteinExistence type="predicted"/>
<keyword evidence="9" id="KW-0812">Transmembrane</keyword>
<sequence length="1295" mass="145087">NQRQIKVTWSLPQRTDAQPGTADYRPVPVTGFRIYYSKYDNIGDQEAWDILEVGAVTMATLDGLMPSESYVIRIKSRGTDKRYGNWSSPVIVPADRYGLDQRGNFMGRVQDLRCVSTKSDIYGQASLRIMWLPPPDKRLLKEYQIRVTGIKSFINELNERNRVFIGPRTHIVAVPRDGNDGDVSSVSVARSEFLNSADAPMEHSIDGLEPNGIFDVELRAIYEPVGNRPSTEAEAPWEKTSCRTKMHPPVNISAPVPVSYKAKTNEVLMRTFRVSERLGPIRRYFLIVTRLERSRALINLEKLDWHAELRRLNVNKEAETRVAAEFTQLAFRSPQLEIQIGGRENESRKRRSVAVPRKRTKLQPQADAAATAPRSDDSKMQSEILLYDCSLKKGHQYKALLLACIHPDVQHSIVIPKRVNLGYADAYGLSDSVWSTTPETFGDEGQTTEYEDEDSISSTFCAASPWSVAFQPNTSLLFADPLGAGGRMTSGSFGLGGNRMGPSFFTVILVTVIVSLGLVALICIALQCFFRRRPKQQRGAIGGKLTSADGSLKTPLMPPPSHTSLLPGIDPVELQSSDFHNKDYIKNPGITPTASPGPGMLNSSRVNSPVPRSVKSVENMPLPGQPPISLDHLAVHVTNLKSFDNNGLYKEYEAIDPGSGYTWQNANLDLNKPKNRYANVIAYDHSRVLLRQLPGISCSDYINANYIDGYQRQNAYIATQGPLPETFADFWRMVWEQNSRIIVMMTRLEERARLKCDQYWPSRGTEHFCITPEPPPPGSPKLDYTAISVTILESIEYAYYTVRTFAMQKLLAEDSATQPPTLESLKPVSGTRHVKQFQFTAWPDCGAPEQAQPLLFFMRQVNQARVALLQQHQIQLDNGGAPGMQQNCTSTVVPAAPSTAASNRLGPMIVHCSAGVGRTGAFIAIDSQLERMKHENSVDIFGTVSRMRTQRNFMVQTEQQYAFLYEVLVEAARVSGSEVTVHSLHNYVMKLHQPAPTALLSQYFGEMGNGGVKANYGAPQQTSTSVTSMDIEFQRISLNLQISGQCTSASLPENMTKNRTSQVLPYEGNRVVLSQLRDVEGADYINASFVDGYWSRQAYIATQAPLANTVKDFWRMVWEHNSPIIVMLSQLSEAGRQLSFQYWPAEHSERYQNFLVEPMVEYNMPSFVLREFRMTDSRDGQTRTLRQFQFSDWRETSSPSRTAEALIELIAQVHKTQAQFGQDGPITVHCSTGAGRTGVFIALSILLERMRCEGVVDLLLTTRLLRTQRNNMIENVDQYAFCYSALLEYLASFEH</sequence>
<dbReference type="PANTHER" id="PTHR19134:SF531">
    <property type="entry name" value="TYROSINE-PROTEIN PHOSPHATASE LAR"/>
    <property type="match status" value="1"/>
</dbReference>
<feature type="non-terminal residue" evidence="13">
    <location>
        <position position="1"/>
    </location>
</feature>
<evidence type="ECO:0000259" key="10">
    <source>
        <dbReference type="PROSITE" id="PS50055"/>
    </source>
</evidence>
<dbReference type="SMART" id="SM00404">
    <property type="entry name" value="PTPc_motif"/>
    <property type="match status" value="2"/>
</dbReference>
<evidence type="ECO:0000256" key="1">
    <source>
        <dbReference type="ARBA" id="ARBA00004167"/>
    </source>
</evidence>
<dbReference type="InterPro" id="IPR036116">
    <property type="entry name" value="FN3_sf"/>
</dbReference>
<evidence type="ECO:0000256" key="6">
    <source>
        <dbReference type="ARBA" id="ARBA00023136"/>
    </source>
</evidence>
<gene>
    <name evidence="13" type="ORF">TR147498</name>
</gene>
<keyword evidence="4" id="KW-0378">Hydrolase</keyword>
<reference evidence="13" key="1">
    <citation type="submission" date="2016-01" db="EMBL/GenBank/DDBJ databases">
        <title>Reference transcriptome for the parasite Schistocephalus solidus: insights into the molecular evolution of parasitism.</title>
        <authorList>
            <person name="Hebert F.O."/>
            <person name="Grambauer S."/>
            <person name="Barber I."/>
            <person name="Landry C.R."/>
            <person name="Aubin-Horth N."/>
        </authorList>
    </citation>
    <scope>NUCLEOTIDE SEQUENCE</scope>
</reference>
<evidence type="ECO:0000256" key="5">
    <source>
        <dbReference type="ARBA" id="ARBA00022912"/>
    </source>
</evidence>
<evidence type="ECO:0000256" key="8">
    <source>
        <dbReference type="SAM" id="MobiDB-lite"/>
    </source>
</evidence>
<feature type="domain" description="Tyrosine specific protein phosphatases" evidence="11">
    <location>
        <begin position="906"/>
        <end position="962"/>
    </location>
</feature>
<protein>
    <recommendedName>
        <fullName evidence="2">protein-tyrosine-phosphatase</fullName>
        <ecNumber evidence="2">3.1.3.48</ecNumber>
    </recommendedName>
</protein>
<dbReference type="SUPFAM" id="SSF52799">
    <property type="entry name" value="(Phosphotyrosine protein) phosphatases II"/>
    <property type="match status" value="2"/>
</dbReference>
<evidence type="ECO:0000256" key="9">
    <source>
        <dbReference type="SAM" id="Phobius"/>
    </source>
</evidence>
<organism evidence="13">
    <name type="scientific">Schistocephalus solidus</name>
    <name type="common">Tapeworm</name>
    <dbReference type="NCBI Taxonomy" id="70667"/>
    <lineage>
        <taxon>Eukaryota</taxon>
        <taxon>Metazoa</taxon>
        <taxon>Spiralia</taxon>
        <taxon>Lophotrochozoa</taxon>
        <taxon>Platyhelminthes</taxon>
        <taxon>Cestoda</taxon>
        <taxon>Eucestoda</taxon>
        <taxon>Diphyllobothriidea</taxon>
        <taxon>Diphyllobothriidae</taxon>
        <taxon>Schistocephalus</taxon>
    </lineage>
</organism>
<evidence type="ECO:0000256" key="2">
    <source>
        <dbReference type="ARBA" id="ARBA00013064"/>
    </source>
</evidence>
<comment type="subcellular location">
    <subcellularLocation>
        <location evidence="1">Membrane</location>
        <topology evidence="1">Single-pass membrane protein</topology>
    </subcellularLocation>
</comment>
<feature type="region of interest" description="Disordered" evidence="8">
    <location>
        <begin position="340"/>
        <end position="376"/>
    </location>
</feature>
<dbReference type="InterPro" id="IPR000242">
    <property type="entry name" value="PTP_cat"/>
</dbReference>
<feature type="domain" description="Tyrosine specific protein phosphatases" evidence="11">
    <location>
        <begin position="1204"/>
        <end position="1280"/>
    </location>
</feature>
<evidence type="ECO:0000313" key="13">
    <source>
        <dbReference type="EMBL" id="JAP42483.1"/>
    </source>
</evidence>
<dbReference type="InterPro" id="IPR003961">
    <property type="entry name" value="FN3_dom"/>
</dbReference>
<dbReference type="InterPro" id="IPR000387">
    <property type="entry name" value="Tyr_Pase_dom"/>
</dbReference>
<dbReference type="PROSITE" id="PS00383">
    <property type="entry name" value="TYR_PHOSPHATASE_1"/>
    <property type="match status" value="2"/>
</dbReference>
<evidence type="ECO:0000256" key="7">
    <source>
        <dbReference type="ARBA" id="ARBA00051722"/>
    </source>
</evidence>
<dbReference type="InterPro" id="IPR029021">
    <property type="entry name" value="Prot-tyrosine_phosphatase-like"/>
</dbReference>